<dbReference type="InterPro" id="IPR011044">
    <property type="entry name" value="Quino_amine_DH_bsu"/>
</dbReference>
<feature type="signal peptide" evidence="1">
    <location>
        <begin position="1"/>
        <end position="20"/>
    </location>
</feature>
<dbReference type="Proteomes" id="UP001523369">
    <property type="component" value="Unassembled WGS sequence"/>
</dbReference>
<dbReference type="RefSeq" id="WP_253242849.1">
    <property type="nucleotide sequence ID" value="NZ_JAMYJR010000051.1"/>
</dbReference>
<gene>
    <name evidence="2" type="ORF">M1L60_40220</name>
</gene>
<protein>
    <submittedName>
        <fullName evidence="2">Uncharacterized protein</fullName>
    </submittedName>
</protein>
<sequence length="513" mass="51352">MANRRIGSAMAALALVAAVAGCSGTEAPALPARVAPAPDGVRGLGPAVLAAPVADQRRDDLTGLFAVDTFGADLPGPTPVRRHVEVAVGDPRFPTVARGLAEDPRDALVVDGRLRDVTLPDHVAARQAAGVGAGLTITGSRCVVVAGDGAVVQPATEASCDAAELGGAYWTDQRAGRYGGINLTTGRASPAVALPAYPIAASADGRMLAAVTTERPRQLVVADTSTGRRHTGVTVTRVSGAFTAGGFALTHVVDNRRRISVVTPEGVVRTFPATVGTVAFAADGRRALIEDARRLAVLDLEKGSVTPVAGLPPMAGAVTAIAAGDTALAVELPFAPDAATPPVRATSAWSVRLSSATATAVPGAPAASAVRVAEAEAGPAAAEAVPALSFQPGGESMTLTREGRIAAVPPGAAPGKALGDGAVLHGLADSRILITDGTGGRTEVATGAGPDQRLGPVVPTPDGAHLVISLRAARPGSQPGPLDEVVVTRRDGTGTPVVVYRGVILVGLSVPER</sequence>
<keyword evidence="1" id="KW-0732">Signal</keyword>
<dbReference type="EMBL" id="JAMYJR010000051">
    <property type="protein sequence ID" value="MCO8276825.1"/>
    <property type="molecule type" value="Genomic_DNA"/>
</dbReference>
<dbReference type="SUPFAM" id="SSF50969">
    <property type="entry name" value="YVTN repeat-like/Quinoprotein amine dehydrogenase"/>
    <property type="match status" value="1"/>
</dbReference>
<comment type="caution">
    <text evidence="2">The sequence shown here is derived from an EMBL/GenBank/DDBJ whole genome shotgun (WGS) entry which is preliminary data.</text>
</comment>
<name>A0ABT1E1E3_9ACTN</name>
<organism evidence="2 3">
    <name type="scientific">Paractinoplanes aksuensis</name>
    <dbReference type="NCBI Taxonomy" id="2939490"/>
    <lineage>
        <taxon>Bacteria</taxon>
        <taxon>Bacillati</taxon>
        <taxon>Actinomycetota</taxon>
        <taxon>Actinomycetes</taxon>
        <taxon>Micromonosporales</taxon>
        <taxon>Micromonosporaceae</taxon>
        <taxon>Paractinoplanes</taxon>
    </lineage>
</organism>
<evidence type="ECO:0000313" key="2">
    <source>
        <dbReference type="EMBL" id="MCO8276825.1"/>
    </source>
</evidence>
<reference evidence="2 3" key="1">
    <citation type="submission" date="2022-06" db="EMBL/GenBank/DDBJ databases">
        <title>New Species of the Genus Actinoplanes, ActinopZanes ferrugineus.</title>
        <authorList>
            <person name="Ding P."/>
        </authorList>
    </citation>
    <scope>NUCLEOTIDE SEQUENCE [LARGE SCALE GENOMIC DNA]</scope>
    <source>
        <strain evidence="2 3">TRM88003</strain>
    </source>
</reference>
<evidence type="ECO:0000256" key="1">
    <source>
        <dbReference type="SAM" id="SignalP"/>
    </source>
</evidence>
<proteinExistence type="predicted"/>
<evidence type="ECO:0000313" key="3">
    <source>
        <dbReference type="Proteomes" id="UP001523369"/>
    </source>
</evidence>
<keyword evidence="3" id="KW-1185">Reference proteome</keyword>
<accession>A0ABT1E1E3</accession>
<feature type="chain" id="PRO_5045366624" evidence="1">
    <location>
        <begin position="21"/>
        <end position="513"/>
    </location>
</feature>
<dbReference type="PROSITE" id="PS51257">
    <property type="entry name" value="PROKAR_LIPOPROTEIN"/>
    <property type="match status" value="1"/>
</dbReference>